<comment type="subcellular location">
    <subcellularLocation>
        <location evidence="2">Cytoplasm</location>
    </subcellularLocation>
</comment>
<evidence type="ECO:0000256" key="5">
    <source>
        <dbReference type="ARBA" id="ARBA00022490"/>
    </source>
</evidence>
<evidence type="ECO:0000256" key="8">
    <source>
        <dbReference type="ARBA" id="ARBA00022801"/>
    </source>
</evidence>
<dbReference type="InterPro" id="IPR005317">
    <property type="entry name" value="Dipeptidyl-peptase3"/>
</dbReference>
<evidence type="ECO:0000256" key="12">
    <source>
        <dbReference type="PIRSR" id="PIRSR007828-1"/>
    </source>
</evidence>
<evidence type="ECO:0000256" key="9">
    <source>
        <dbReference type="ARBA" id="ARBA00022833"/>
    </source>
</evidence>
<evidence type="ECO:0000256" key="3">
    <source>
        <dbReference type="ARBA" id="ARBA00010200"/>
    </source>
</evidence>
<dbReference type="OMA" id="AYYIWVV"/>
<feature type="binding site" evidence="13">
    <location>
        <position position="515"/>
    </location>
    <ligand>
        <name>Zn(2+)</name>
        <dbReference type="ChEBI" id="CHEBI:29105"/>
        <note>catalytic</note>
    </ligand>
</feature>
<keyword evidence="16" id="KW-1185">Reference proteome</keyword>
<keyword evidence="9 11" id="KW-0862">Zinc</keyword>
<evidence type="ECO:0000256" key="7">
    <source>
        <dbReference type="ARBA" id="ARBA00022723"/>
    </source>
</evidence>
<dbReference type="STRING" id="212818.A0A0D2ACH9"/>
<dbReference type="PIRSF" id="PIRSF007828">
    <property type="entry name" value="Dipeptidyl-peptidase_III"/>
    <property type="match status" value="1"/>
</dbReference>
<dbReference type="OrthoDB" id="4694525at2759"/>
<feature type="binding site" evidence="13">
    <location>
        <position position="461"/>
    </location>
    <ligand>
        <name>Zn(2+)</name>
        <dbReference type="ChEBI" id="CHEBI:29105"/>
        <note>catalytic</note>
    </ligand>
</feature>
<dbReference type="Proteomes" id="UP000054302">
    <property type="component" value="Unassembled WGS sequence"/>
</dbReference>
<feature type="binding site" evidence="13">
    <location>
        <position position="456"/>
    </location>
    <ligand>
        <name>Zn(2+)</name>
        <dbReference type="ChEBI" id="CHEBI:29105"/>
        <note>catalytic</note>
    </ligand>
</feature>
<evidence type="ECO:0000256" key="4">
    <source>
        <dbReference type="ARBA" id="ARBA00022438"/>
    </source>
</evidence>
<feature type="region of interest" description="Disordered" evidence="14">
    <location>
        <begin position="1"/>
        <end position="24"/>
    </location>
</feature>
<protein>
    <recommendedName>
        <fullName evidence="11">Dipeptidyl peptidase 3</fullName>
        <ecNumber evidence="11">3.4.14.4</ecNumber>
    </recommendedName>
    <alternativeName>
        <fullName evidence="11">Dipeptidyl aminopeptidase III</fullName>
    </alternativeName>
    <alternativeName>
        <fullName evidence="11">Dipeptidyl peptidase III</fullName>
    </alternativeName>
</protein>
<feature type="active site" evidence="12">
    <location>
        <position position="457"/>
    </location>
</feature>
<dbReference type="EMBL" id="KN847520">
    <property type="protein sequence ID" value="KIV96658.1"/>
    <property type="molecule type" value="Genomic_DNA"/>
</dbReference>
<keyword evidence="5 11" id="KW-0963">Cytoplasm</keyword>
<reference evidence="15 16" key="1">
    <citation type="submission" date="2015-01" db="EMBL/GenBank/DDBJ databases">
        <title>The Genome Sequence of Exophiala mesophila CBS40295.</title>
        <authorList>
            <consortium name="The Broad Institute Genomics Platform"/>
            <person name="Cuomo C."/>
            <person name="de Hoog S."/>
            <person name="Gorbushina A."/>
            <person name="Stielow B."/>
            <person name="Teixiera M."/>
            <person name="Abouelleil A."/>
            <person name="Chapman S.B."/>
            <person name="Priest M."/>
            <person name="Young S.K."/>
            <person name="Wortman J."/>
            <person name="Nusbaum C."/>
            <person name="Birren B."/>
        </authorList>
    </citation>
    <scope>NUCLEOTIDE SEQUENCE [LARGE SCALE GENOMIC DNA]</scope>
    <source>
        <strain evidence="15 16">CBS 40295</strain>
    </source>
</reference>
<comment type="similarity">
    <text evidence="3 11">Belongs to the peptidase M49 family.</text>
</comment>
<comment type="catalytic activity">
    <reaction evidence="1 11">
        <text>Release of an N-terminal dipeptide from a peptide comprising four or more residues, with broad specificity. Also acts on dipeptidyl 2-naphthylamides.</text>
        <dbReference type="EC" id="3.4.14.4"/>
    </reaction>
</comment>
<accession>A0A0D2ACH9</accession>
<dbReference type="PANTHER" id="PTHR23422:SF11">
    <property type="entry name" value="DIPEPTIDYL PEPTIDASE 3"/>
    <property type="match status" value="1"/>
</dbReference>
<evidence type="ECO:0000256" key="6">
    <source>
        <dbReference type="ARBA" id="ARBA00022670"/>
    </source>
</evidence>
<keyword evidence="4 11" id="KW-0031">Aminopeptidase</keyword>
<name>A0A0D2ACH9_EXOME</name>
<dbReference type="HOGENOM" id="CLU_011977_1_0_1"/>
<organism evidence="15 16">
    <name type="scientific">Exophiala mesophila</name>
    <name type="common">Black yeast-like fungus</name>
    <dbReference type="NCBI Taxonomy" id="212818"/>
    <lineage>
        <taxon>Eukaryota</taxon>
        <taxon>Fungi</taxon>
        <taxon>Dikarya</taxon>
        <taxon>Ascomycota</taxon>
        <taxon>Pezizomycotina</taxon>
        <taxon>Eurotiomycetes</taxon>
        <taxon>Chaetothyriomycetidae</taxon>
        <taxon>Chaetothyriales</taxon>
        <taxon>Herpotrichiellaceae</taxon>
        <taxon>Exophiala</taxon>
    </lineage>
</organism>
<dbReference type="AlphaFoldDB" id="A0A0D2ACH9"/>
<evidence type="ECO:0000256" key="10">
    <source>
        <dbReference type="ARBA" id="ARBA00023049"/>
    </source>
</evidence>
<evidence type="ECO:0000313" key="15">
    <source>
        <dbReference type="EMBL" id="KIV96658.1"/>
    </source>
</evidence>
<evidence type="ECO:0000256" key="2">
    <source>
        <dbReference type="ARBA" id="ARBA00004496"/>
    </source>
</evidence>
<keyword evidence="8 11" id="KW-0378">Hydrolase</keyword>
<dbReference type="Gene3D" id="3.30.540.30">
    <property type="match status" value="3"/>
</dbReference>
<sequence length="708" mass="80143">MDQNTPQAEPDQEHKPARRAAPVSHVHRMSIKEPFESLTEIEKLYAHHLSRAAWTGARIILEQVSPEANDIFDFIMELYRSCDGDFYALVHRLSLEKTEVDYFLQYAAVFLSNIGNYFGRGDQKFVPRVNADVLEKMSTVSEAAGKLWSKIKDVIYSRPPHTLGYPSSDSQSQYYPPGTDTITVKEINQVSKTMASLGIWPENTRLSTDRSETGGKSLVVLQASVDQGSEIIRRAGPDSSQITLRRGDHGQTLSRMCSHLKDALNYTSNETQKLVIEKYVESFTTGDLEAYRESQKLWVQDKYPVVENMIGFIEPYRDPAGIRSEFEGIVAIENPEESKALRELVENSDQFIRCQPWARGCTDNNGKGPFEKATFDPPSFASIHTLTYCSTILFDGINLPNYNDIRQTHGFKNVVIANRMAANSIASSPNSFVPSHEAQEFQRHQFTVLFLWLVVHELLGHGTGKMMIQSSEDVYNFDINNPPVDPLTGNPIEKWYKPGETWTGVFGDLSTSVDECRCELVSACLMDNKELLSLFGYNDESDLKADDVTYYFYMQLGWSGLVALSNFNIDTKKWGQAHDRAHFAMLRCLLADGGGCVKIEHDQENARLKVVVDRNLIISKGKVALEKMLLRLHMYRVTADIDACRPYFESLSKVEENHLGWRKTLMAKTSPRLIYVHANTFLHEGKAVLKEYEASNAGIVESWFDRAI</sequence>
<evidence type="ECO:0000256" key="11">
    <source>
        <dbReference type="PIRNR" id="PIRNR007828"/>
    </source>
</evidence>
<dbReference type="GO" id="GO:0004177">
    <property type="term" value="F:aminopeptidase activity"/>
    <property type="evidence" value="ECO:0007669"/>
    <property type="project" value="UniProtKB-KW"/>
</dbReference>
<dbReference type="GeneID" id="27318341"/>
<comment type="cofactor">
    <cofactor evidence="11 13">
        <name>Zn(2+)</name>
        <dbReference type="ChEBI" id="CHEBI:29105"/>
    </cofactor>
    <text evidence="11 13">Binds 1 zinc ion per subunit.</text>
</comment>
<dbReference type="GO" id="GO:0046872">
    <property type="term" value="F:metal ion binding"/>
    <property type="evidence" value="ECO:0007669"/>
    <property type="project" value="UniProtKB-KW"/>
</dbReference>
<dbReference type="GO" id="GO:0005737">
    <property type="term" value="C:cytoplasm"/>
    <property type="evidence" value="ECO:0007669"/>
    <property type="project" value="UniProtKB-SubCell"/>
</dbReference>
<evidence type="ECO:0000313" key="16">
    <source>
        <dbReference type="Proteomes" id="UP000054302"/>
    </source>
</evidence>
<dbReference type="PANTHER" id="PTHR23422">
    <property type="entry name" value="DIPEPTIDYL PEPTIDASE III-RELATED"/>
    <property type="match status" value="1"/>
</dbReference>
<dbReference type="GO" id="GO:0006508">
    <property type="term" value="P:proteolysis"/>
    <property type="evidence" value="ECO:0007669"/>
    <property type="project" value="UniProtKB-KW"/>
</dbReference>
<dbReference type="InterPro" id="IPR039461">
    <property type="entry name" value="Peptidase_M49"/>
</dbReference>
<dbReference type="GO" id="GO:0008239">
    <property type="term" value="F:dipeptidyl-peptidase activity"/>
    <property type="evidence" value="ECO:0007669"/>
    <property type="project" value="UniProtKB-UniRule"/>
</dbReference>
<gene>
    <name evidence="15" type="ORF">PV10_00496</name>
</gene>
<dbReference type="Pfam" id="PF03571">
    <property type="entry name" value="Peptidase_M49"/>
    <property type="match status" value="1"/>
</dbReference>
<evidence type="ECO:0000256" key="13">
    <source>
        <dbReference type="PIRSR" id="PIRSR007828-2"/>
    </source>
</evidence>
<keyword evidence="7 11" id="KW-0479">Metal-binding</keyword>
<dbReference type="GO" id="GO:0008235">
    <property type="term" value="F:metalloexopeptidase activity"/>
    <property type="evidence" value="ECO:0007669"/>
    <property type="project" value="InterPro"/>
</dbReference>
<dbReference type="RefSeq" id="XP_016228232.1">
    <property type="nucleotide sequence ID" value="XM_016364583.1"/>
</dbReference>
<dbReference type="EC" id="3.4.14.4" evidence="11"/>
<proteinExistence type="inferred from homology"/>
<evidence type="ECO:0000256" key="1">
    <source>
        <dbReference type="ARBA" id="ARBA00001336"/>
    </source>
</evidence>
<dbReference type="VEuPathDB" id="FungiDB:PV10_00496"/>
<keyword evidence="6 11" id="KW-0645">Protease</keyword>
<keyword evidence="10 11" id="KW-0482">Metalloprotease</keyword>
<evidence type="ECO:0000256" key="14">
    <source>
        <dbReference type="SAM" id="MobiDB-lite"/>
    </source>
</evidence>